<protein>
    <submittedName>
        <fullName evidence="3">Uncharacterized protein</fullName>
    </submittedName>
</protein>
<keyword evidence="2" id="KW-1133">Transmembrane helix</keyword>
<feature type="transmembrane region" description="Helical" evidence="2">
    <location>
        <begin position="20"/>
        <end position="39"/>
    </location>
</feature>
<organism evidence="3 4">
    <name type="scientific">Streptococcus suis</name>
    <dbReference type="NCBI Taxonomy" id="1307"/>
    <lineage>
        <taxon>Bacteria</taxon>
        <taxon>Bacillati</taxon>
        <taxon>Bacillota</taxon>
        <taxon>Bacilli</taxon>
        <taxon>Lactobacillales</taxon>
        <taxon>Streptococcaceae</taxon>
        <taxon>Streptococcus</taxon>
    </lineage>
</organism>
<dbReference type="RefSeq" id="WP_024398563.1">
    <property type="nucleotide sequence ID" value="NZ_CEHB01000054.1"/>
</dbReference>
<dbReference type="Proteomes" id="UP000074903">
    <property type="component" value="Unassembled WGS sequence"/>
</dbReference>
<keyword evidence="2" id="KW-0812">Transmembrane</keyword>
<feature type="compositionally biased region" description="Basic residues" evidence="1">
    <location>
        <begin position="132"/>
        <end position="144"/>
    </location>
</feature>
<feature type="compositionally biased region" description="Basic residues" evidence="1">
    <location>
        <begin position="88"/>
        <end position="99"/>
    </location>
</feature>
<feature type="compositionally biased region" description="Polar residues" evidence="1">
    <location>
        <begin position="73"/>
        <end position="84"/>
    </location>
</feature>
<accession>A0A116QXP9</accession>
<keyword evidence="2" id="KW-0472">Membrane</keyword>
<evidence type="ECO:0000256" key="2">
    <source>
        <dbReference type="SAM" id="Phobius"/>
    </source>
</evidence>
<name>A0A116QXP9_STRSU</name>
<feature type="region of interest" description="Disordered" evidence="1">
    <location>
        <begin position="69"/>
        <end position="144"/>
    </location>
</feature>
<evidence type="ECO:0000313" key="4">
    <source>
        <dbReference type="Proteomes" id="UP000074903"/>
    </source>
</evidence>
<evidence type="ECO:0000313" key="3">
    <source>
        <dbReference type="EMBL" id="CYX37321.1"/>
    </source>
</evidence>
<gene>
    <name evidence="3" type="ORF">ERS132531_00300</name>
</gene>
<evidence type="ECO:0000256" key="1">
    <source>
        <dbReference type="SAM" id="MobiDB-lite"/>
    </source>
</evidence>
<dbReference type="AlphaFoldDB" id="A0A116QXP9"/>
<proteinExistence type="predicted"/>
<dbReference type="EMBL" id="FILX01000003">
    <property type="protein sequence ID" value="CYX37321.1"/>
    <property type="molecule type" value="Genomic_DNA"/>
</dbReference>
<feature type="compositionally biased region" description="Polar residues" evidence="1">
    <location>
        <begin position="100"/>
        <end position="109"/>
    </location>
</feature>
<reference evidence="3 4" key="1">
    <citation type="submission" date="2016-02" db="EMBL/GenBank/DDBJ databases">
        <authorList>
            <consortium name="Pathogen Informatics"/>
        </authorList>
    </citation>
    <scope>NUCLEOTIDE SEQUENCE [LARGE SCALE GENOMIC DNA]</scope>
    <source>
        <strain evidence="3 4">SS993</strain>
    </source>
</reference>
<sequence>METMFSPPVVMLHINLFSTESIELITAIISFSLVIYANLNKKKNNKTNKKSHTTTKQNIKRRAVFQLEHKNTKVSAGYNSTISNGKPGYKRRKKRKKNIQNKSRTTPLLESNKYGHNKKTASQNKRRETNASRKRRRKNPRKKR</sequence>